<dbReference type="GO" id="GO:0005829">
    <property type="term" value="C:cytosol"/>
    <property type="evidence" value="ECO:0007669"/>
    <property type="project" value="TreeGrafter"/>
</dbReference>
<name>A0A146GGB5_TERSA</name>
<dbReference type="Gene3D" id="3.40.50.720">
    <property type="entry name" value="NAD(P)-binding Rossmann-like Domain"/>
    <property type="match status" value="2"/>
</dbReference>
<dbReference type="PANTHER" id="PTHR10996">
    <property type="entry name" value="2-HYDROXYACID DEHYDROGENASE-RELATED"/>
    <property type="match status" value="1"/>
</dbReference>
<reference evidence="5" key="1">
    <citation type="journal article" date="2017" name="Genome Announc.">
        <title>Draft Genome Sequence of Terrimicrobium sacchariphilum NM-5T, a Facultative Anaerobic Soil Bacterium of the Class Spartobacteria.</title>
        <authorList>
            <person name="Qiu Y.L."/>
            <person name="Tourlousse D.M."/>
            <person name="Matsuura N."/>
            <person name="Ohashi A."/>
            <person name="Sekiguchi Y."/>
        </authorList>
    </citation>
    <scope>NUCLEOTIDE SEQUENCE [LARGE SCALE GENOMIC DNA]</scope>
    <source>
        <strain evidence="5">NM-5</strain>
    </source>
</reference>
<protein>
    <submittedName>
        <fullName evidence="4">Phosphoglycerate dehydrogenase</fullName>
    </submittedName>
</protein>
<dbReference type="AlphaFoldDB" id="A0A146GGB5"/>
<keyword evidence="2" id="KW-0520">NAD</keyword>
<proteinExistence type="predicted"/>
<dbReference type="GO" id="GO:0030267">
    <property type="term" value="F:glyoxylate reductase (NADPH) activity"/>
    <property type="evidence" value="ECO:0007669"/>
    <property type="project" value="TreeGrafter"/>
</dbReference>
<dbReference type="GO" id="GO:0016618">
    <property type="term" value="F:hydroxypyruvate reductase [NAD(P)H] activity"/>
    <property type="evidence" value="ECO:0007669"/>
    <property type="project" value="TreeGrafter"/>
</dbReference>
<dbReference type="GO" id="GO:0051287">
    <property type="term" value="F:NAD binding"/>
    <property type="evidence" value="ECO:0007669"/>
    <property type="project" value="InterPro"/>
</dbReference>
<dbReference type="STRING" id="690879.TSACC_3532"/>
<dbReference type="Pfam" id="PF02826">
    <property type="entry name" value="2-Hacid_dh_C"/>
    <property type="match status" value="1"/>
</dbReference>
<evidence type="ECO:0000256" key="1">
    <source>
        <dbReference type="ARBA" id="ARBA00023002"/>
    </source>
</evidence>
<keyword evidence="1" id="KW-0560">Oxidoreductase</keyword>
<sequence length="354" mass="39312">MEVSDATIKTHRNGVSPVAQHVVLAMTEDEKGLFFRNSPFGLKHSAVRESWLDTSLVDAETIEDALKTMKPTILVTAWSCPRLPEAWGQEPDFPIRYVCSVTGSVKPRVPRSWIEDGVIVTNWGAMASTAVAEHAFLMVLALLRSLPLWEDCMADETSMFEMMPRLRTRVLRGKRVGLHGFGAVARELAAILRPFHADVAAYSHGVPHAMMEEFGVTPCLDLRSLFARSEILIECEGLNERSLNSVTEELLRLLPQDGVFVNVGRGAVVDESALIKLAAEGRLRIGLDVFRHEPLPAGSPLRGQPGILLSPHVAGPTWETYPHCGQEAMRNLQRYLRGEKVENRVTLEVYDRAT</sequence>
<evidence type="ECO:0000259" key="3">
    <source>
        <dbReference type="Pfam" id="PF02826"/>
    </source>
</evidence>
<dbReference type="PANTHER" id="PTHR10996:SF178">
    <property type="entry name" value="2-HYDROXYACID DEHYDROGENASE YGL185C-RELATED"/>
    <property type="match status" value="1"/>
</dbReference>
<evidence type="ECO:0000313" key="5">
    <source>
        <dbReference type="Proteomes" id="UP000076023"/>
    </source>
</evidence>
<comment type="caution">
    <text evidence="4">The sequence shown here is derived from an EMBL/GenBank/DDBJ whole genome shotgun (WGS) entry which is preliminary data.</text>
</comment>
<evidence type="ECO:0000256" key="2">
    <source>
        <dbReference type="ARBA" id="ARBA00023027"/>
    </source>
</evidence>
<dbReference type="PROSITE" id="PS00671">
    <property type="entry name" value="D_2_HYDROXYACID_DH_3"/>
    <property type="match status" value="1"/>
</dbReference>
<dbReference type="InterPro" id="IPR050223">
    <property type="entry name" value="D-isomer_2-hydroxyacid_DH"/>
</dbReference>
<accession>A0A146GGB5</accession>
<organism evidence="4 5">
    <name type="scientific">Terrimicrobium sacchariphilum</name>
    <dbReference type="NCBI Taxonomy" id="690879"/>
    <lineage>
        <taxon>Bacteria</taxon>
        <taxon>Pseudomonadati</taxon>
        <taxon>Verrucomicrobiota</taxon>
        <taxon>Terrimicrobiia</taxon>
        <taxon>Terrimicrobiales</taxon>
        <taxon>Terrimicrobiaceae</taxon>
        <taxon>Terrimicrobium</taxon>
    </lineage>
</organism>
<dbReference type="EMBL" id="BDCO01000003">
    <property type="protein sequence ID" value="GAT35466.1"/>
    <property type="molecule type" value="Genomic_DNA"/>
</dbReference>
<evidence type="ECO:0000313" key="4">
    <source>
        <dbReference type="EMBL" id="GAT35466.1"/>
    </source>
</evidence>
<dbReference type="InterPro" id="IPR029753">
    <property type="entry name" value="D-isomer_DH_CS"/>
</dbReference>
<dbReference type="RefSeq" id="WP_075081270.1">
    <property type="nucleotide sequence ID" value="NZ_BDCO01000003.1"/>
</dbReference>
<dbReference type="InterPro" id="IPR036291">
    <property type="entry name" value="NAD(P)-bd_dom_sf"/>
</dbReference>
<keyword evidence="5" id="KW-1185">Reference proteome</keyword>
<dbReference type="OrthoDB" id="189925at2"/>
<feature type="domain" description="D-isomer specific 2-hydroxyacid dehydrogenase NAD-binding" evidence="3">
    <location>
        <begin position="137"/>
        <end position="314"/>
    </location>
</feature>
<dbReference type="Proteomes" id="UP000076023">
    <property type="component" value="Unassembled WGS sequence"/>
</dbReference>
<dbReference type="InterPro" id="IPR006140">
    <property type="entry name" value="D-isomer_DH_NAD-bd"/>
</dbReference>
<dbReference type="InParanoid" id="A0A146GGB5"/>
<dbReference type="SUPFAM" id="SSF51735">
    <property type="entry name" value="NAD(P)-binding Rossmann-fold domains"/>
    <property type="match status" value="1"/>
</dbReference>
<gene>
    <name evidence="4" type="ORF">TSACC_3532</name>
</gene>